<organism evidence="2 3">
    <name type="scientific">Mycoplasmopsis canis</name>
    <dbReference type="NCBI Taxonomy" id="29555"/>
    <lineage>
        <taxon>Bacteria</taxon>
        <taxon>Bacillati</taxon>
        <taxon>Mycoplasmatota</taxon>
        <taxon>Mycoplasmoidales</taxon>
        <taxon>Metamycoplasmataceae</taxon>
        <taxon>Mycoplasmopsis</taxon>
    </lineage>
</organism>
<protein>
    <submittedName>
        <fullName evidence="2">Protein of uncharacterized function (DUF3137)</fullName>
    </submittedName>
</protein>
<feature type="transmembrane region" description="Helical" evidence="1">
    <location>
        <begin position="46"/>
        <end position="68"/>
    </location>
</feature>
<reference evidence="2 3" key="1">
    <citation type="submission" date="2019-01" db="EMBL/GenBank/DDBJ databases">
        <authorList>
            <consortium name="Pathogen Informatics"/>
        </authorList>
    </citation>
    <scope>NUCLEOTIDE SEQUENCE [LARGE SCALE GENOMIC DNA]</scope>
    <source>
        <strain evidence="2 3">NCTC10146</strain>
    </source>
</reference>
<feature type="transmembrane region" description="Helical" evidence="1">
    <location>
        <begin position="74"/>
        <end position="97"/>
    </location>
</feature>
<evidence type="ECO:0000256" key="1">
    <source>
        <dbReference type="SAM" id="Phobius"/>
    </source>
</evidence>
<dbReference type="Proteomes" id="UP000290495">
    <property type="component" value="Chromosome"/>
</dbReference>
<evidence type="ECO:0000313" key="2">
    <source>
        <dbReference type="EMBL" id="VEU69112.1"/>
    </source>
</evidence>
<name>A0A449ARX5_9BACT</name>
<dbReference type="RefSeq" id="WP_004795316.1">
    <property type="nucleotide sequence ID" value="NZ_LR215010.1"/>
</dbReference>
<dbReference type="AlphaFoldDB" id="A0A449ARX5"/>
<keyword evidence="1" id="KW-0472">Membrane</keyword>
<gene>
    <name evidence="2" type="ORF">NCTC10146_00595</name>
</gene>
<evidence type="ECO:0000313" key="3">
    <source>
        <dbReference type="Proteomes" id="UP000290495"/>
    </source>
</evidence>
<keyword evidence="1" id="KW-1133">Transmembrane helix</keyword>
<feature type="transmembrane region" description="Helical" evidence="1">
    <location>
        <begin position="328"/>
        <end position="348"/>
    </location>
</feature>
<proteinExistence type="predicted"/>
<keyword evidence="1" id="KW-0812">Transmembrane</keyword>
<dbReference type="InterPro" id="IPR021484">
    <property type="entry name" value="DUF3137"/>
</dbReference>
<accession>A0A449ARX5</accession>
<dbReference type="EMBL" id="LR215010">
    <property type="protein sequence ID" value="VEU69112.1"/>
    <property type="molecule type" value="Genomic_DNA"/>
</dbReference>
<sequence>MRIVKDYKSFSQYKEEIDKIAIPYFKNIVEKAFSSSDFKKVKLYRALGWSAVASSILFVVLMIVLFMAQVEKGAAYLALLIFLVISIIVGIVFFVLLSKIKSDIFGVVNSSVDEEQFYKKAFNVLDPNFNYLGFNHETKNSHLGINKKELSVYRTSMPAEAFLIDVSKETEWFIDNKYPTFLVNSLWKHVKVDRKGNTHETFYNSSLLKINTHALGDKGFAFTLFNGTFDNWFSSLKKIQFENKEFNKIFKMHSDNEIKSRMMYTPLSMELSLKRLRDNINSKVKNFKVYSTGEEIYFSFSTDMGFMFMDIPRSLNKEKVIRKMYNDFMLDTYTLYYLLSIIYTPLYLD</sequence>
<dbReference type="Pfam" id="PF11335">
    <property type="entry name" value="DUF3137"/>
    <property type="match status" value="1"/>
</dbReference>